<dbReference type="GO" id="GO:0005975">
    <property type="term" value="P:carbohydrate metabolic process"/>
    <property type="evidence" value="ECO:0007669"/>
    <property type="project" value="TreeGrafter"/>
</dbReference>
<name>A0A2A2EII4_9BIFI</name>
<keyword evidence="6" id="KW-1185">Reference proteome</keyword>
<dbReference type="Gene3D" id="3.40.50.1110">
    <property type="entry name" value="SGNH hydrolase"/>
    <property type="match status" value="1"/>
</dbReference>
<feature type="domain" description="Sialate O-acetylesterase" evidence="4">
    <location>
        <begin position="239"/>
        <end position="461"/>
    </location>
</feature>
<comment type="caution">
    <text evidence="5">The sequence shown here is derived from an EMBL/GenBank/DDBJ whole genome shotgun (WGS) entry which is preliminary data.</text>
</comment>
<reference evidence="5 6" key="1">
    <citation type="journal article" date="2017" name="ISME J.">
        <title>Unveiling bifidobacterial biogeography across the mammalian branch of the tree of life.</title>
        <authorList>
            <person name="Milani C."/>
            <person name="Mangifesta M."/>
            <person name="Mancabelli L."/>
            <person name="Lugli G.A."/>
            <person name="James K."/>
            <person name="Duranti S."/>
            <person name="Turroni F."/>
            <person name="Ferrario C."/>
            <person name="Ossiprandi M.C."/>
            <person name="van Sinderen D."/>
            <person name="Ventura M."/>
        </authorList>
    </citation>
    <scope>NUCLEOTIDE SEQUENCE [LARGE SCALE GENOMIC DNA]</scope>
    <source>
        <strain evidence="6">Ham19E</strain>
    </source>
</reference>
<evidence type="ECO:0000256" key="1">
    <source>
        <dbReference type="ARBA" id="ARBA00022801"/>
    </source>
</evidence>
<protein>
    <submittedName>
        <fullName evidence="5">Sialic acid-specific 9-O-acetylesterase</fullName>
    </submittedName>
</protein>
<feature type="transmembrane region" description="Helical" evidence="3">
    <location>
        <begin position="85"/>
        <end position="104"/>
    </location>
</feature>
<evidence type="ECO:0000259" key="4">
    <source>
        <dbReference type="Pfam" id="PF03629"/>
    </source>
</evidence>
<feature type="region of interest" description="Disordered" evidence="2">
    <location>
        <begin position="1"/>
        <end position="74"/>
    </location>
</feature>
<dbReference type="AlphaFoldDB" id="A0A2A2EII4"/>
<dbReference type="SUPFAM" id="SSF52266">
    <property type="entry name" value="SGNH hydrolase"/>
    <property type="match status" value="1"/>
</dbReference>
<accession>A0A2A2EII4</accession>
<dbReference type="PANTHER" id="PTHR22901">
    <property type="entry name" value="SIALATE O-ACETYLESTERASE"/>
    <property type="match status" value="1"/>
</dbReference>
<dbReference type="OrthoDB" id="7869753at2"/>
<gene>
    <name evidence="5" type="ORF">B1526_0196</name>
</gene>
<dbReference type="EMBL" id="MVOH01000003">
    <property type="protein sequence ID" value="PAU68770.1"/>
    <property type="molecule type" value="Genomic_DNA"/>
</dbReference>
<keyword evidence="1" id="KW-0378">Hydrolase</keyword>
<organism evidence="5 6">
    <name type="scientific">Bifidobacterium criceti</name>
    <dbReference type="NCBI Taxonomy" id="1960969"/>
    <lineage>
        <taxon>Bacteria</taxon>
        <taxon>Bacillati</taxon>
        <taxon>Actinomycetota</taxon>
        <taxon>Actinomycetes</taxon>
        <taxon>Bifidobacteriales</taxon>
        <taxon>Bifidobacteriaceae</taxon>
        <taxon>Bifidobacterium</taxon>
    </lineage>
</organism>
<feature type="compositionally biased region" description="Low complexity" evidence="2">
    <location>
        <begin position="32"/>
        <end position="50"/>
    </location>
</feature>
<sequence>MTTAHPEHPSNPANSKRHPAHPDVSDDPMPDPESGPASEPAPEPMASHAPTSAAGPEPDEIPNAGTPVPDTAAPHGRRAWLRSTLIALVATIAIIAAAIAIAAAHSHSRQSPYPHTTATTQAPQFAATTVTLSKYYASNMVLQRDVPITIRGTVHVPTTDAAATTDTTTSTPSPRQTLRAFNVRMVSDEGVKDAKMHVDDDGAFTATFTPTPGSPTPHVVEFRMSSTPVRVLANVVFGDVFLASGQSNMELNITQYYGNADAQYSNTKGRFTMRDLPAPITDADVRFTVAGRTAGDVDFPALYDTDQRWLTATDTESTNALSFLAQSFAQHVRESDPTIPVGIVQTAWSGTAIARHEVDGDIYASHIKPLRGVRLAGMLWYQGCDDARGANTVRIYTQQMVRLINQYRADFDDDDLPFLYVQLARFVTDDDFRGIREQQLDVLKSPQLNNADNIGMTVSIDTDKGTDAVIHPLGKDVLGARMAAQWLAMRQGQTVPNGPIIEEATTVTSKPTSESTKKSTSSVRLTFAKGTADALGVRVPNRKTTADIDDISTTTSKALEGFEVAGADGAFVPAKAAIDGDTVVLTSDDVDEIRSVRYLYENDPQEQRLLYNGDLPASPFEIDVTR</sequence>
<keyword evidence="3" id="KW-1133">Transmembrane helix</keyword>
<dbReference type="InterPro" id="IPR005181">
    <property type="entry name" value="SASA"/>
</dbReference>
<evidence type="ECO:0000256" key="2">
    <source>
        <dbReference type="SAM" id="MobiDB-lite"/>
    </source>
</evidence>
<dbReference type="RefSeq" id="WP_157908663.1">
    <property type="nucleotide sequence ID" value="NZ_MVOH01000003.1"/>
</dbReference>
<dbReference type="InterPro" id="IPR039329">
    <property type="entry name" value="SIAE"/>
</dbReference>
<evidence type="ECO:0000256" key="3">
    <source>
        <dbReference type="SAM" id="Phobius"/>
    </source>
</evidence>
<proteinExistence type="predicted"/>
<dbReference type="Pfam" id="PF03629">
    <property type="entry name" value="SASA"/>
    <property type="match status" value="1"/>
</dbReference>
<dbReference type="GO" id="GO:0001681">
    <property type="term" value="F:sialate O-acetylesterase activity"/>
    <property type="evidence" value="ECO:0007669"/>
    <property type="project" value="InterPro"/>
</dbReference>
<keyword evidence="3" id="KW-0812">Transmembrane</keyword>
<dbReference type="InterPro" id="IPR036514">
    <property type="entry name" value="SGNH_hydro_sf"/>
</dbReference>
<keyword evidence="3" id="KW-0472">Membrane</keyword>
<evidence type="ECO:0000313" key="6">
    <source>
        <dbReference type="Proteomes" id="UP000218399"/>
    </source>
</evidence>
<dbReference type="Proteomes" id="UP000218399">
    <property type="component" value="Unassembled WGS sequence"/>
</dbReference>
<evidence type="ECO:0000313" key="5">
    <source>
        <dbReference type="EMBL" id="PAU68770.1"/>
    </source>
</evidence>
<dbReference type="PANTHER" id="PTHR22901:SF0">
    <property type="entry name" value="SIALATE O-ACETYLESTERASE"/>
    <property type="match status" value="1"/>
</dbReference>